<dbReference type="EMBL" id="LNCD01000021">
    <property type="protein sequence ID" value="KWV58492.1"/>
    <property type="molecule type" value="Genomic_DNA"/>
</dbReference>
<organism evidence="1 2">
    <name type="scientific">Rhizobium altiplani</name>
    <dbReference type="NCBI Taxonomy" id="1864509"/>
    <lineage>
        <taxon>Bacteria</taxon>
        <taxon>Pseudomonadati</taxon>
        <taxon>Pseudomonadota</taxon>
        <taxon>Alphaproteobacteria</taxon>
        <taxon>Hyphomicrobiales</taxon>
        <taxon>Rhizobiaceae</taxon>
        <taxon>Rhizobium/Agrobacterium group</taxon>
        <taxon>Rhizobium</taxon>
    </lineage>
</organism>
<dbReference type="Proteomes" id="UP000068164">
    <property type="component" value="Unassembled WGS sequence"/>
</dbReference>
<comment type="caution">
    <text evidence="1">The sequence shown here is derived from an EMBL/GenBank/DDBJ whole genome shotgun (WGS) entry which is preliminary data.</text>
</comment>
<gene>
    <name evidence="1" type="ORF">AS026_30360</name>
</gene>
<sequence>MEPDSKGTKILTAGAGAFIIDLSKRIARTTRIRVVNVSGKGRDPLFFFDFPSSMAFYLYVCLDMDE</sequence>
<evidence type="ECO:0000313" key="1">
    <source>
        <dbReference type="EMBL" id="KWV58492.1"/>
    </source>
</evidence>
<proteinExistence type="predicted"/>
<accession>A0A120FQG1</accession>
<reference evidence="1 2" key="1">
    <citation type="submission" date="2015-11" db="EMBL/GenBank/DDBJ databases">
        <title>Draft Genome Sequence of the Strain BR 10423 (Rhizobium sp.) isolated from nodules of Mimosa pudica.</title>
        <authorList>
            <person name="Barauna A.C."/>
            <person name="Zilli J.E."/>
            <person name="Simoes-Araujo J.L."/>
            <person name="Reis V.M."/>
            <person name="James E.K."/>
            <person name="Reis F.B.Jr."/>
            <person name="Rouws L.F."/>
            <person name="Passos S.R."/>
            <person name="Gois S.R."/>
        </authorList>
    </citation>
    <scope>NUCLEOTIDE SEQUENCE [LARGE SCALE GENOMIC DNA]</scope>
    <source>
        <strain evidence="1 2">BR10423</strain>
    </source>
</reference>
<evidence type="ECO:0000313" key="2">
    <source>
        <dbReference type="Proteomes" id="UP000068164"/>
    </source>
</evidence>
<protein>
    <submittedName>
        <fullName evidence="1">Uncharacterized protein</fullName>
    </submittedName>
</protein>
<name>A0A120FQG1_9HYPH</name>
<dbReference type="AlphaFoldDB" id="A0A120FQG1"/>
<keyword evidence="2" id="KW-1185">Reference proteome</keyword>